<feature type="compositionally biased region" description="Pro residues" evidence="1">
    <location>
        <begin position="56"/>
        <end position="65"/>
    </location>
</feature>
<organism evidence="2 3">
    <name type="scientific">Botryobasidium botryosum (strain FD-172 SS1)</name>
    <dbReference type="NCBI Taxonomy" id="930990"/>
    <lineage>
        <taxon>Eukaryota</taxon>
        <taxon>Fungi</taxon>
        <taxon>Dikarya</taxon>
        <taxon>Basidiomycota</taxon>
        <taxon>Agaricomycotina</taxon>
        <taxon>Agaricomycetes</taxon>
        <taxon>Cantharellales</taxon>
        <taxon>Botryobasidiaceae</taxon>
        <taxon>Botryobasidium</taxon>
    </lineage>
</organism>
<dbReference type="InParanoid" id="A0A067MU80"/>
<name>A0A067MU80_BOTB1</name>
<evidence type="ECO:0000313" key="2">
    <source>
        <dbReference type="EMBL" id="KDQ19288.1"/>
    </source>
</evidence>
<proteinExistence type="predicted"/>
<protein>
    <submittedName>
        <fullName evidence="2">Uncharacterized protein</fullName>
    </submittedName>
</protein>
<dbReference type="Proteomes" id="UP000027195">
    <property type="component" value="Unassembled WGS sequence"/>
</dbReference>
<accession>A0A067MU80</accession>
<keyword evidence="3" id="KW-1185">Reference proteome</keyword>
<feature type="region of interest" description="Disordered" evidence="1">
    <location>
        <begin position="45"/>
        <end position="75"/>
    </location>
</feature>
<evidence type="ECO:0000313" key="3">
    <source>
        <dbReference type="Proteomes" id="UP000027195"/>
    </source>
</evidence>
<dbReference type="EMBL" id="KL198019">
    <property type="protein sequence ID" value="KDQ19288.1"/>
    <property type="molecule type" value="Genomic_DNA"/>
</dbReference>
<evidence type="ECO:0000256" key="1">
    <source>
        <dbReference type="SAM" id="MobiDB-lite"/>
    </source>
</evidence>
<sequence>MLRSHPPSTRCWKTSLPTLFLSLRRPTWLPSVKHSRCQGTRTIMTSLPNPISTYPSPTPNPPQTPRPLRMASRLS</sequence>
<reference evidence="3" key="1">
    <citation type="journal article" date="2014" name="Proc. Natl. Acad. Sci. U.S.A.">
        <title>Extensive sampling of basidiomycete genomes demonstrates inadequacy of the white-rot/brown-rot paradigm for wood decay fungi.</title>
        <authorList>
            <person name="Riley R."/>
            <person name="Salamov A.A."/>
            <person name="Brown D.W."/>
            <person name="Nagy L.G."/>
            <person name="Floudas D."/>
            <person name="Held B.W."/>
            <person name="Levasseur A."/>
            <person name="Lombard V."/>
            <person name="Morin E."/>
            <person name="Otillar R."/>
            <person name="Lindquist E.A."/>
            <person name="Sun H."/>
            <person name="LaButti K.M."/>
            <person name="Schmutz J."/>
            <person name="Jabbour D."/>
            <person name="Luo H."/>
            <person name="Baker S.E."/>
            <person name="Pisabarro A.G."/>
            <person name="Walton J.D."/>
            <person name="Blanchette R.A."/>
            <person name="Henrissat B."/>
            <person name="Martin F."/>
            <person name="Cullen D."/>
            <person name="Hibbett D.S."/>
            <person name="Grigoriev I.V."/>
        </authorList>
    </citation>
    <scope>NUCLEOTIDE SEQUENCE [LARGE SCALE GENOMIC DNA]</scope>
    <source>
        <strain evidence="3">FD-172 SS1</strain>
    </source>
</reference>
<gene>
    <name evidence="2" type="ORF">BOTBODRAFT_434462</name>
</gene>
<dbReference type="AlphaFoldDB" id="A0A067MU80"/>
<dbReference type="HOGENOM" id="CLU_2670748_0_0_1"/>